<dbReference type="Gene3D" id="3.40.50.620">
    <property type="entry name" value="HUPs"/>
    <property type="match status" value="1"/>
</dbReference>
<dbReference type="GO" id="GO:0009055">
    <property type="term" value="F:electron transfer activity"/>
    <property type="evidence" value="ECO:0007669"/>
    <property type="project" value="InterPro"/>
</dbReference>
<dbReference type="PANTHER" id="PTHR21294:SF17">
    <property type="entry name" value="PROTEIN FIXA"/>
    <property type="match status" value="1"/>
</dbReference>
<organism evidence="3 5">
    <name type="scientific">Enterocloster clostridioformis</name>
    <dbReference type="NCBI Taxonomy" id="1531"/>
    <lineage>
        <taxon>Bacteria</taxon>
        <taxon>Bacillati</taxon>
        <taxon>Bacillota</taxon>
        <taxon>Clostridia</taxon>
        <taxon>Lachnospirales</taxon>
        <taxon>Lachnospiraceae</taxon>
        <taxon>Enterocloster</taxon>
    </lineage>
</organism>
<dbReference type="PIRSF" id="PIRSF000090">
    <property type="entry name" value="Beta-ETF"/>
    <property type="match status" value="1"/>
</dbReference>
<dbReference type="InterPro" id="IPR014730">
    <property type="entry name" value="ETF_a/b_N"/>
</dbReference>
<dbReference type="Proteomes" id="UP000095512">
    <property type="component" value="Unassembled WGS sequence"/>
</dbReference>
<reference evidence="3 5" key="1">
    <citation type="submission" date="2015-09" db="EMBL/GenBank/DDBJ databases">
        <authorList>
            <consortium name="Pathogen Informatics"/>
        </authorList>
    </citation>
    <scope>NUCLEOTIDE SEQUENCE [LARGE SCALE GENOMIC DNA]</scope>
    <source>
        <strain evidence="3 5">2789STDY5834865</strain>
    </source>
</reference>
<evidence type="ECO:0000259" key="2">
    <source>
        <dbReference type="SMART" id="SM00893"/>
    </source>
</evidence>
<evidence type="ECO:0000313" key="5">
    <source>
        <dbReference type="Proteomes" id="UP000095512"/>
    </source>
</evidence>
<evidence type="ECO:0000256" key="1">
    <source>
        <dbReference type="ARBA" id="ARBA00042002"/>
    </source>
</evidence>
<sequence length="264" mass="28169">MDIAVLIKQVPVSNDVSVDPETHALIRSGSEGMINPADLNAIETAMVLKEQTGAKVAVFTMGPPDSEKALRDALALGCDESCLITDRCFAGGDTIATAKVLAKSIEKYGKFDLILSGALSADGATGQVGAMVAEYMGIPHVAEIQGLSYDEGDKDCITAVKKYQGMEWKIKAALPALMSVCFGSNEPRLATLRSKRAAKNKSLEVYTNADLKMAADEIGLPGSPTMVTDSFQPESTRRAWMLAGTPEELAARLRELIDIEKGKE</sequence>
<gene>
    <name evidence="3" type="primary">etfB</name>
    <name evidence="3" type="ORF">ERS852480_04752</name>
    <name evidence="4" type="ORF">NCTC11224_05053</name>
</gene>
<protein>
    <recommendedName>
        <fullName evidence="1">Electron transfer flavoprotein small subunit</fullName>
    </recommendedName>
</protein>
<dbReference type="Pfam" id="PF01012">
    <property type="entry name" value="ETF"/>
    <property type="match status" value="1"/>
</dbReference>
<dbReference type="EMBL" id="UAVW01000019">
    <property type="protein sequence ID" value="SQB15958.1"/>
    <property type="molecule type" value="Genomic_DNA"/>
</dbReference>
<dbReference type="CDD" id="cd01714">
    <property type="entry name" value="ETF_beta"/>
    <property type="match status" value="1"/>
</dbReference>
<evidence type="ECO:0000313" key="6">
    <source>
        <dbReference type="Proteomes" id="UP000251853"/>
    </source>
</evidence>
<name>A0A174TD75_9FIRM</name>
<dbReference type="AlphaFoldDB" id="A0A174TD75"/>
<dbReference type="InterPro" id="IPR033948">
    <property type="entry name" value="ETF_beta_N"/>
</dbReference>
<accession>A0A174TD75</accession>
<reference evidence="4 6" key="2">
    <citation type="submission" date="2018-06" db="EMBL/GenBank/DDBJ databases">
        <authorList>
            <consortium name="Pathogen Informatics"/>
            <person name="Doyle S."/>
        </authorList>
    </citation>
    <scope>NUCLEOTIDE SEQUENCE [LARGE SCALE GENOMIC DNA]</scope>
    <source>
        <strain evidence="4 6">NCTC11224</strain>
    </source>
</reference>
<dbReference type="PANTHER" id="PTHR21294">
    <property type="entry name" value="ELECTRON TRANSFER FLAVOPROTEIN BETA-SUBUNIT"/>
    <property type="match status" value="1"/>
</dbReference>
<dbReference type="EMBL" id="CZAB01000080">
    <property type="protein sequence ID" value="CUQ06057.1"/>
    <property type="molecule type" value="Genomic_DNA"/>
</dbReference>
<dbReference type="InterPro" id="IPR012255">
    <property type="entry name" value="ETF_b"/>
</dbReference>
<proteinExistence type="predicted"/>
<evidence type="ECO:0000313" key="3">
    <source>
        <dbReference type="EMBL" id="CUQ06057.1"/>
    </source>
</evidence>
<dbReference type="Proteomes" id="UP000251853">
    <property type="component" value="Unassembled WGS sequence"/>
</dbReference>
<dbReference type="SMART" id="SM00893">
    <property type="entry name" value="ETF"/>
    <property type="match status" value="1"/>
</dbReference>
<evidence type="ECO:0000313" key="4">
    <source>
        <dbReference type="EMBL" id="SQB15958.1"/>
    </source>
</evidence>
<feature type="domain" description="Electron transfer flavoprotein alpha/beta-subunit N-terminal" evidence="2">
    <location>
        <begin position="22"/>
        <end position="215"/>
    </location>
</feature>
<keyword evidence="6" id="KW-1185">Reference proteome</keyword>
<dbReference type="RefSeq" id="WP_057572922.1">
    <property type="nucleotide sequence ID" value="NZ_CATYWZ010000054.1"/>
</dbReference>
<dbReference type="InterPro" id="IPR014729">
    <property type="entry name" value="Rossmann-like_a/b/a_fold"/>
</dbReference>
<dbReference type="SUPFAM" id="SSF52402">
    <property type="entry name" value="Adenine nucleotide alpha hydrolases-like"/>
    <property type="match status" value="1"/>
</dbReference>